<sequence length="244" mass="27468">MKHILLAILSLAFSATATAATCNQHLDVGTPNQSDQILCRDGYAAGYNYQNKVSNWVAYHITAESVNAYYERSNSFRTDTEIPSPYRSTSSDYSKTGYDRGHLAPSGTMDFSQQSMQQSFLMSNMAPQLPGFNRGGWKALEEKVREWANTYNELYVISGPIWDGNETYIGNGVYIPNSFYKVILDPAYNDAIAFIVPHRKISSSEIPSFIATVDEVEQLTQLDFFSALPDSIEAEIETVEWEMW</sequence>
<dbReference type="InterPro" id="IPR044925">
    <property type="entry name" value="His-Me_finger_sf"/>
</dbReference>
<keyword evidence="7" id="KW-0460">Magnesium</keyword>
<feature type="signal peptide" evidence="11">
    <location>
        <begin position="1"/>
        <end position="19"/>
    </location>
</feature>
<dbReference type="SUPFAM" id="SSF54060">
    <property type="entry name" value="His-Me finger endonucleases"/>
    <property type="match status" value="1"/>
</dbReference>
<protein>
    <recommendedName>
        <fullName evidence="10">Endonuclease</fullName>
        <ecNumber evidence="10">3.1.30.-</ecNumber>
    </recommendedName>
</protein>
<dbReference type="GO" id="GO:0016787">
    <property type="term" value="F:hydrolase activity"/>
    <property type="evidence" value="ECO:0007669"/>
    <property type="project" value="UniProtKB-KW"/>
</dbReference>
<evidence type="ECO:0000256" key="4">
    <source>
        <dbReference type="ARBA" id="ARBA00022723"/>
    </source>
</evidence>
<dbReference type="InterPro" id="IPR040255">
    <property type="entry name" value="Non-specific_endonuclease"/>
</dbReference>
<organism evidence="14 15">
    <name type="scientific">Photobacterium proteolyticum</name>
    <dbReference type="NCBI Taxonomy" id="1903952"/>
    <lineage>
        <taxon>Bacteria</taxon>
        <taxon>Pseudomonadati</taxon>
        <taxon>Pseudomonadota</taxon>
        <taxon>Gammaproteobacteria</taxon>
        <taxon>Vibrionales</taxon>
        <taxon>Vibrionaceae</taxon>
        <taxon>Photobacterium</taxon>
    </lineage>
</organism>
<keyword evidence="4 9" id="KW-0479">Metal-binding</keyword>
<evidence type="ECO:0000256" key="8">
    <source>
        <dbReference type="PIRSR" id="PIRSR640255-1"/>
    </source>
</evidence>
<dbReference type="RefSeq" id="WP_075767943.1">
    <property type="nucleotide sequence ID" value="NZ_MJIL01000099.1"/>
</dbReference>
<reference evidence="14 15" key="1">
    <citation type="submission" date="2016-09" db="EMBL/GenBank/DDBJ databases">
        <title>Photobacterium proteolyticum sp. nov. a protease producing bacterium isolated from ocean sediments of Laizhou Bay.</title>
        <authorList>
            <person name="Li Y."/>
        </authorList>
    </citation>
    <scope>NUCLEOTIDE SEQUENCE [LARGE SCALE GENOMIC DNA]</scope>
    <source>
        <strain evidence="14 15">13-12</strain>
    </source>
</reference>
<dbReference type="AlphaFoldDB" id="A0A1Q9G6N4"/>
<evidence type="ECO:0000256" key="11">
    <source>
        <dbReference type="SAM" id="SignalP"/>
    </source>
</evidence>
<dbReference type="SMART" id="SM00477">
    <property type="entry name" value="NUC"/>
    <property type="match status" value="1"/>
</dbReference>
<evidence type="ECO:0000259" key="12">
    <source>
        <dbReference type="SMART" id="SM00477"/>
    </source>
</evidence>
<dbReference type="InterPro" id="IPR001604">
    <property type="entry name" value="Endo_G_ENPP1-like_dom"/>
</dbReference>
<evidence type="ECO:0000313" key="15">
    <source>
        <dbReference type="Proteomes" id="UP000186905"/>
    </source>
</evidence>
<dbReference type="EC" id="3.1.30.-" evidence="10"/>
<feature type="chain" id="PRO_5012458004" description="Endonuclease" evidence="11">
    <location>
        <begin position="20"/>
        <end position="244"/>
    </location>
</feature>
<accession>A0A1Q9G6N4</accession>
<name>A0A1Q9G6N4_9GAMM</name>
<dbReference type="PANTHER" id="PTHR13966:SF5">
    <property type="entry name" value="ENDONUCLEASE G, MITOCHONDRIAL"/>
    <property type="match status" value="1"/>
</dbReference>
<dbReference type="InterPro" id="IPR020821">
    <property type="entry name" value="ENPP1-3/EXOG-like_nuc-like"/>
</dbReference>
<dbReference type="CDD" id="cd00091">
    <property type="entry name" value="NUC"/>
    <property type="match status" value="1"/>
</dbReference>
<dbReference type="OrthoDB" id="9811262at2"/>
<keyword evidence="15" id="KW-1185">Reference proteome</keyword>
<dbReference type="Gene3D" id="3.40.570.10">
    <property type="entry name" value="Extracellular Endonuclease, subunit A"/>
    <property type="match status" value="1"/>
</dbReference>
<dbReference type="InterPro" id="IPR044929">
    <property type="entry name" value="DNA/RNA_non-sp_Endonuclease_sf"/>
</dbReference>
<comment type="cofactor">
    <cofactor evidence="1 10">
        <name>Mg(2+)</name>
        <dbReference type="ChEBI" id="CHEBI:18420"/>
    </cofactor>
</comment>
<evidence type="ECO:0000313" key="14">
    <source>
        <dbReference type="EMBL" id="OLQ69941.1"/>
    </source>
</evidence>
<gene>
    <name evidence="14" type="ORF">BIT28_10360</name>
</gene>
<feature type="active site" description="Proton acceptor" evidence="8">
    <location>
        <position position="102"/>
    </location>
</feature>
<evidence type="ECO:0000256" key="7">
    <source>
        <dbReference type="ARBA" id="ARBA00022842"/>
    </source>
</evidence>
<dbReference type="GO" id="GO:0004519">
    <property type="term" value="F:endonuclease activity"/>
    <property type="evidence" value="ECO:0007669"/>
    <property type="project" value="UniProtKB-UniRule"/>
</dbReference>
<comment type="caution">
    <text evidence="14">The sequence shown here is derived from an EMBL/GenBank/DDBJ whole genome shotgun (WGS) entry which is preliminary data.</text>
</comment>
<evidence type="ECO:0000256" key="9">
    <source>
        <dbReference type="PIRSR" id="PIRSR640255-2"/>
    </source>
</evidence>
<dbReference type="Pfam" id="PF01223">
    <property type="entry name" value="Endonuclease_NS"/>
    <property type="match status" value="1"/>
</dbReference>
<keyword evidence="5 10" id="KW-0255">Endonuclease</keyword>
<evidence type="ECO:0000256" key="1">
    <source>
        <dbReference type="ARBA" id="ARBA00001946"/>
    </source>
</evidence>
<dbReference type="GO" id="GO:0003676">
    <property type="term" value="F:nucleic acid binding"/>
    <property type="evidence" value="ECO:0007669"/>
    <property type="project" value="InterPro"/>
</dbReference>
<keyword evidence="6 10" id="KW-0378">Hydrolase</keyword>
<evidence type="ECO:0000256" key="3">
    <source>
        <dbReference type="ARBA" id="ARBA00022722"/>
    </source>
</evidence>
<evidence type="ECO:0000256" key="5">
    <source>
        <dbReference type="ARBA" id="ARBA00022759"/>
    </source>
</evidence>
<dbReference type="EMBL" id="MJIL01000099">
    <property type="protein sequence ID" value="OLQ69941.1"/>
    <property type="molecule type" value="Genomic_DNA"/>
</dbReference>
<dbReference type="SMART" id="SM00892">
    <property type="entry name" value="Endonuclease_NS"/>
    <property type="match status" value="1"/>
</dbReference>
<dbReference type="PANTHER" id="PTHR13966">
    <property type="entry name" value="ENDONUCLEASE RELATED"/>
    <property type="match status" value="1"/>
</dbReference>
<feature type="binding site" evidence="9">
    <location>
        <position position="133"/>
    </location>
    <ligand>
        <name>Mg(2+)</name>
        <dbReference type="ChEBI" id="CHEBI:18420"/>
        <note>catalytic</note>
    </ligand>
</feature>
<dbReference type="GO" id="GO:0046872">
    <property type="term" value="F:metal ion binding"/>
    <property type="evidence" value="ECO:0007669"/>
    <property type="project" value="UniProtKB-KW"/>
</dbReference>
<evidence type="ECO:0000259" key="13">
    <source>
        <dbReference type="SMART" id="SM00892"/>
    </source>
</evidence>
<feature type="domain" description="DNA/RNA non-specific endonuclease/pyrophosphatase/phosphodiesterase" evidence="13">
    <location>
        <begin position="39"/>
        <end position="231"/>
    </location>
</feature>
<comment type="similarity">
    <text evidence="2 10">Belongs to the DNA/RNA non-specific endonuclease family.</text>
</comment>
<dbReference type="Proteomes" id="UP000186905">
    <property type="component" value="Unassembled WGS sequence"/>
</dbReference>
<feature type="domain" description="ENPP1-3/EXOG-like endonuclease/phosphodiesterase" evidence="12">
    <location>
        <begin position="40"/>
        <end position="231"/>
    </location>
</feature>
<evidence type="ECO:0000256" key="10">
    <source>
        <dbReference type="RuleBase" id="RU366055"/>
    </source>
</evidence>
<evidence type="ECO:0000256" key="6">
    <source>
        <dbReference type="ARBA" id="ARBA00022801"/>
    </source>
</evidence>
<keyword evidence="11" id="KW-0732">Signal</keyword>
<evidence type="ECO:0000256" key="2">
    <source>
        <dbReference type="ARBA" id="ARBA00010052"/>
    </source>
</evidence>
<dbReference type="InterPro" id="IPR018524">
    <property type="entry name" value="DNA/RNA_endonuclease_AS"/>
</dbReference>
<dbReference type="PROSITE" id="PS01070">
    <property type="entry name" value="NUCLEASE_NON_SPEC"/>
    <property type="match status" value="1"/>
</dbReference>
<keyword evidence="3 10" id="KW-0540">Nuclease</keyword>
<proteinExistence type="inferred from homology"/>
<dbReference type="STRING" id="1903952.BIT28_10360"/>